<evidence type="ECO:0000256" key="1">
    <source>
        <dbReference type="SAM" id="SignalP"/>
    </source>
</evidence>
<dbReference type="Gene3D" id="1.20.1270.180">
    <property type="match status" value="1"/>
</dbReference>
<keyword evidence="4" id="KW-1185">Reference proteome</keyword>
<gene>
    <name evidence="3" type="ORF">GB928_010705</name>
</gene>
<dbReference type="InterPro" id="IPR009739">
    <property type="entry name" value="LprI-like_N"/>
</dbReference>
<comment type="caution">
    <text evidence="3">The sequence shown here is derived from an EMBL/GenBank/DDBJ whole genome shotgun (WGS) entry which is preliminary data.</text>
</comment>
<protein>
    <submittedName>
        <fullName evidence="3">Lysozyme inhibitor LprI family protein</fullName>
    </submittedName>
</protein>
<dbReference type="Proteomes" id="UP001177080">
    <property type="component" value="Unassembled WGS sequence"/>
</dbReference>
<sequence>MPIHALLQLAAAAFLLSASVSAAQEADIDCENAMTQMEMNICADRDYKDADVALNAAYKKALSAARETDDDVRDLGENYVGAVDALKRAQRAWIGYRDGQCEFAGFGARGGSMEPLLVSSCLADLTRKRTDELKAGYEQEN</sequence>
<dbReference type="RefSeq" id="WP_244762198.1">
    <property type="nucleotide sequence ID" value="NZ_JALJCJ010000005.1"/>
</dbReference>
<feature type="chain" id="PRO_5047374429" evidence="1">
    <location>
        <begin position="23"/>
        <end position="141"/>
    </location>
</feature>
<evidence type="ECO:0000259" key="2">
    <source>
        <dbReference type="Pfam" id="PF07007"/>
    </source>
</evidence>
<keyword evidence="1" id="KW-0732">Signal</keyword>
<name>A0ABT8XD95_9HYPH</name>
<dbReference type="EMBL" id="WHSC02000005">
    <property type="protein sequence ID" value="MDO6121651.1"/>
    <property type="molecule type" value="Genomic_DNA"/>
</dbReference>
<organism evidence="3 4">
    <name type="scientific">Shinella curvata</name>
    <dbReference type="NCBI Taxonomy" id="1817964"/>
    <lineage>
        <taxon>Bacteria</taxon>
        <taxon>Pseudomonadati</taxon>
        <taxon>Pseudomonadota</taxon>
        <taxon>Alphaproteobacteria</taxon>
        <taxon>Hyphomicrobiales</taxon>
        <taxon>Rhizobiaceae</taxon>
        <taxon>Shinella</taxon>
    </lineage>
</organism>
<feature type="signal peptide" evidence="1">
    <location>
        <begin position="1"/>
        <end position="22"/>
    </location>
</feature>
<dbReference type="Pfam" id="PF07007">
    <property type="entry name" value="LprI"/>
    <property type="match status" value="1"/>
</dbReference>
<proteinExistence type="predicted"/>
<accession>A0ABT8XD95</accession>
<evidence type="ECO:0000313" key="3">
    <source>
        <dbReference type="EMBL" id="MDO6121651.1"/>
    </source>
</evidence>
<evidence type="ECO:0000313" key="4">
    <source>
        <dbReference type="Proteomes" id="UP001177080"/>
    </source>
</evidence>
<dbReference type="PANTHER" id="PTHR39176">
    <property type="entry name" value="PERIPLASMIC PROTEIN-RELATED"/>
    <property type="match status" value="1"/>
</dbReference>
<reference evidence="3" key="1">
    <citation type="submission" date="2022-04" db="EMBL/GenBank/DDBJ databases">
        <title>Shinella lacus sp. nov., a novel member of the genus Shinella from water.</title>
        <authorList>
            <person name="Deng Y."/>
        </authorList>
    </citation>
    <scope>NUCLEOTIDE SEQUENCE</scope>
    <source>
        <strain evidence="3">JCM 31239</strain>
    </source>
</reference>
<dbReference type="PANTHER" id="PTHR39176:SF1">
    <property type="entry name" value="PERIPLASMIC PROTEIN"/>
    <property type="match status" value="1"/>
</dbReference>
<feature type="domain" description="Lysozyme inhibitor LprI-like N-terminal" evidence="2">
    <location>
        <begin position="30"/>
        <end position="133"/>
    </location>
</feature>